<evidence type="ECO:0000256" key="5">
    <source>
        <dbReference type="ARBA" id="ARBA00023136"/>
    </source>
</evidence>
<comment type="caution">
    <text evidence="8">The sequence shown here is derived from an EMBL/GenBank/DDBJ whole genome shotgun (WGS) entry which is preliminary data.</text>
</comment>
<dbReference type="PANTHER" id="PTHR32309:SF13">
    <property type="entry name" value="FERRIC ENTEROBACTIN TRANSPORT PROTEIN FEPE"/>
    <property type="match status" value="1"/>
</dbReference>
<evidence type="ECO:0000256" key="1">
    <source>
        <dbReference type="ARBA" id="ARBA00004651"/>
    </source>
</evidence>
<evidence type="ECO:0000256" key="3">
    <source>
        <dbReference type="ARBA" id="ARBA00022692"/>
    </source>
</evidence>
<dbReference type="EMBL" id="BAABFN010000004">
    <property type="protein sequence ID" value="GAA4311464.1"/>
    <property type="molecule type" value="Genomic_DNA"/>
</dbReference>
<proteinExistence type="predicted"/>
<evidence type="ECO:0000259" key="7">
    <source>
        <dbReference type="Pfam" id="PF02706"/>
    </source>
</evidence>
<accession>A0ABP8FUU1</accession>
<dbReference type="Proteomes" id="UP001501207">
    <property type="component" value="Unassembled WGS sequence"/>
</dbReference>
<sequence length="364" mass="40527">MNGAGQPDSPAKPVKQADEISLKELFLKVGEWWCYLLGRWKLILLVVILGAVAGLLWSVLSPVKYKASLTFVLDENDNSTLSSYAGLASQFGVNLGNAGSGSLFQGDNIIQFLQSRLMIENALMTSGSFGGKETTLADNFLSWSSLGKKLKKDPVLKAVHFPIGLSRDQFSLEQNKVMRSVYKNIIDDRLEIVKPDKDLSFIEVTCTSPEEMFSKLFTERLMKEATDFYVNTKTKQIKESVDRLQQQSDSVLQLLNKKTVTTAATQDMNLNPARSITAVPAQLAARDQSILMTTYGELVKNLNIAKISLVQQTPVIQIVDAPRLPLEKMRLSWLKGIILGGFVLGFLAVLILLMRMIYQQVMRD</sequence>
<dbReference type="Pfam" id="PF02706">
    <property type="entry name" value="Wzz"/>
    <property type="match status" value="1"/>
</dbReference>
<keyword evidence="2" id="KW-1003">Cell membrane</keyword>
<evidence type="ECO:0000256" key="2">
    <source>
        <dbReference type="ARBA" id="ARBA00022475"/>
    </source>
</evidence>
<feature type="transmembrane region" description="Helical" evidence="6">
    <location>
        <begin position="333"/>
        <end position="358"/>
    </location>
</feature>
<dbReference type="RefSeq" id="WP_344978904.1">
    <property type="nucleotide sequence ID" value="NZ_BAABFN010000004.1"/>
</dbReference>
<evidence type="ECO:0000256" key="6">
    <source>
        <dbReference type="SAM" id="Phobius"/>
    </source>
</evidence>
<reference evidence="9" key="1">
    <citation type="journal article" date="2019" name="Int. J. Syst. Evol. Microbiol.">
        <title>The Global Catalogue of Microorganisms (GCM) 10K type strain sequencing project: providing services to taxonomists for standard genome sequencing and annotation.</title>
        <authorList>
            <consortium name="The Broad Institute Genomics Platform"/>
            <consortium name="The Broad Institute Genome Sequencing Center for Infectious Disease"/>
            <person name="Wu L."/>
            <person name="Ma J."/>
        </authorList>
    </citation>
    <scope>NUCLEOTIDE SEQUENCE [LARGE SCALE GENOMIC DNA]</scope>
    <source>
        <strain evidence="9">JCM 17664</strain>
    </source>
</reference>
<evidence type="ECO:0000313" key="8">
    <source>
        <dbReference type="EMBL" id="GAA4311464.1"/>
    </source>
</evidence>
<feature type="transmembrane region" description="Helical" evidence="6">
    <location>
        <begin position="42"/>
        <end position="60"/>
    </location>
</feature>
<dbReference type="PANTHER" id="PTHR32309">
    <property type="entry name" value="TYROSINE-PROTEIN KINASE"/>
    <property type="match status" value="1"/>
</dbReference>
<organism evidence="8 9">
    <name type="scientific">Compostibacter hankyongensis</name>
    <dbReference type="NCBI Taxonomy" id="1007089"/>
    <lineage>
        <taxon>Bacteria</taxon>
        <taxon>Pseudomonadati</taxon>
        <taxon>Bacteroidota</taxon>
        <taxon>Chitinophagia</taxon>
        <taxon>Chitinophagales</taxon>
        <taxon>Chitinophagaceae</taxon>
        <taxon>Compostibacter</taxon>
    </lineage>
</organism>
<name>A0ABP8FUU1_9BACT</name>
<gene>
    <name evidence="8" type="ORF">GCM10023143_20590</name>
</gene>
<keyword evidence="5 6" id="KW-0472">Membrane</keyword>
<dbReference type="InterPro" id="IPR003856">
    <property type="entry name" value="LPS_length_determ_N"/>
</dbReference>
<evidence type="ECO:0000256" key="4">
    <source>
        <dbReference type="ARBA" id="ARBA00022989"/>
    </source>
</evidence>
<comment type="subcellular location">
    <subcellularLocation>
        <location evidence="1">Cell membrane</location>
        <topology evidence="1">Multi-pass membrane protein</topology>
    </subcellularLocation>
</comment>
<feature type="domain" description="Polysaccharide chain length determinant N-terminal" evidence="7">
    <location>
        <begin position="19"/>
        <end position="122"/>
    </location>
</feature>
<evidence type="ECO:0000313" key="9">
    <source>
        <dbReference type="Proteomes" id="UP001501207"/>
    </source>
</evidence>
<protein>
    <recommendedName>
        <fullName evidence="7">Polysaccharide chain length determinant N-terminal domain-containing protein</fullName>
    </recommendedName>
</protein>
<keyword evidence="4 6" id="KW-1133">Transmembrane helix</keyword>
<keyword evidence="3 6" id="KW-0812">Transmembrane</keyword>
<dbReference type="InterPro" id="IPR050445">
    <property type="entry name" value="Bact_polysacc_biosynth/exp"/>
</dbReference>
<keyword evidence="9" id="KW-1185">Reference proteome</keyword>